<keyword evidence="3" id="KW-1185">Reference proteome</keyword>
<organism evidence="2 3">
    <name type="scientific">Solitalea koreensis</name>
    <dbReference type="NCBI Taxonomy" id="543615"/>
    <lineage>
        <taxon>Bacteria</taxon>
        <taxon>Pseudomonadati</taxon>
        <taxon>Bacteroidota</taxon>
        <taxon>Sphingobacteriia</taxon>
        <taxon>Sphingobacteriales</taxon>
        <taxon>Sphingobacteriaceae</taxon>
        <taxon>Solitalea</taxon>
    </lineage>
</organism>
<evidence type="ECO:0000313" key="2">
    <source>
        <dbReference type="EMBL" id="SMO36711.1"/>
    </source>
</evidence>
<dbReference type="Proteomes" id="UP000315971">
    <property type="component" value="Unassembled WGS sequence"/>
</dbReference>
<dbReference type="Gene3D" id="1.25.40.390">
    <property type="match status" value="1"/>
</dbReference>
<dbReference type="SUPFAM" id="SSF48452">
    <property type="entry name" value="TPR-like"/>
    <property type="match status" value="1"/>
</dbReference>
<reference evidence="2 3" key="1">
    <citation type="submission" date="2017-05" db="EMBL/GenBank/DDBJ databases">
        <authorList>
            <person name="Varghese N."/>
            <person name="Submissions S."/>
        </authorList>
    </citation>
    <scope>NUCLEOTIDE SEQUENCE [LARGE SCALE GENOMIC DNA]</scope>
    <source>
        <strain evidence="2 3">DSM 21342</strain>
    </source>
</reference>
<dbReference type="RefSeq" id="WP_142600856.1">
    <property type="nucleotide sequence ID" value="NZ_FXSZ01000001.1"/>
</dbReference>
<feature type="signal peptide" evidence="1">
    <location>
        <begin position="1"/>
        <end position="23"/>
    </location>
</feature>
<dbReference type="AlphaFoldDB" id="A0A521APL4"/>
<sequence>MKRHIMKLSSYIKIAAMSLLIFACSKEYLDPQKAVPEEVFDSPSGLTAVVTGIQRVYTNERGSSLYNVVTANGFLSKELFLVNPGNIAEGQLNAGGSTLDGTNTIILGLWSTSNKIIFESDRVITNALLLNDKNYASGLIAYATIFKAIALGDLAMYWQQVPDGNGVNVGFISSTDGFNRAITEIDQALAAITANPISSTFLGAIPPGIDIVNSLNALKARYALYIGNNALALSTANSVDLTKKSSFNFDAITLNPIFQTATATNNVYQPVDSTLGLPVGLQPDLLDKRVPFYTTINTTIAPRFRINGFAVAGSTPWPVYLPGEIMLTKAEAYTRQGDLVNGLIELNKVVTKTAATDVFGVGAALPPIASVASQQELLDLIYKHRCIELYMSGLKLIDMRRFNRPVSEMKRSFFPYPFAERDNNPNTPPDPAF</sequence>
<keyword evidence="1" id="KW-0732">Signal</keyword>
<dbReference type="InterPro" id="IPR011990">
    <property type="entry name" value="TPR-like_helical_dom_sf"/>
</dbReference>
<gene>
    <name evidence="2" type="ORF">SAMN06265350_101304</name>
</gene>
<dbReference type="GO" id="GO:0009279">
    <property type="term" value="C:cell outer membrane"/>
    <property type="evidence" value="ECO:0007669"/>
    <property type="project" value="UniProtKB-SubCell"/>
</dbReference>
<dbReference type="PROSITE" id="PS51257">
    <property type="entry name" value="PROKAR_LIPOPROTEIN"/>
    <property type="match status" value="1"/>
</dbReference>
<protein>
    <submittedName>
        <fullName evidence="2">SusD family protein</fullName>
    </submittedName>
</protein>
<evidence type="ECO:0000313" key="3">
    <source>
        <dbReference type="Proteomes" id="UP000315971"/>
    </source>
</evidence>
<dbReference type="OrthoDB" id="1522814at2"/>
<proteinExistence type="predicted"/>
<accession>A0A521APL4</accession>
<name>A0A521APL4_9SPHI</name>
<feature type="chain" id="PRO_5021998226" evidence="1">
    <location>
        <begin position="24"/>
        <end position="433"/>
    </location>
</feature>
<dbReference type="EMBL" id="FXSZ01000001">
    <property type="protein sequence ID" value="SMO36711.1"/>
    <property type="molecule type" value="Genomic_DNA"/>
</dbReference>
<evidence type="ECO:0000256" key="1">
    <source>
        <dbReference type="SAM" id="SignalP"/>
    </source>
</evidence>